<evidence type="ECO:0000313" key="10">
    <source>
        <dbReference type="EMBL" id="KAJ8260471.1"/>
    </source>
</evidence>
<dbReference type="GO" id="GO:0001771">
    <property type="term" value="P:immunological synapse formation"/>
    <property type="evidence" value="ECO:0007669"/>
    <property type="project" value="TreeGrafter"/>
</dbReference>
<dbReference type="AlphaFoldDB" id="A0A9Q1D674"/>
<name>A0A9Q1D674_CONCO</name>
<dbReference type="PROSITE" id="PS50004">
    <property type="entry name" value="C2"/>
    <property type="match status" value="1"/>
</dbReference>
<comment type="subcellular location">
    <subcellularLocation>
        <location evidence="1">Membrane</location>
    </subcellularLocation>
    <subcellularLocation>
        <location evidence="2">Secreted</location>
    </subcellularLocation>
</comment>
<dbReference type="PANTHER" id="PTHR46096:SF1">
    <property type="entry name" value="PERFORIN 1.5"/>
    <property type="match status" value="1"/>
</dbReference>
<dbReference type="InterPro" id="IPR000008">
    <property type="entry name" value="C2_dom"/>
</dbReference>
<evidence type="ECO:0000259" key="8">
    <source>
        <dbReference type="PROSITE" id="PS50004"/>
    </source>
</evidence>
<evidence type="ECO:0000256" key="2">
    <source>
        <dbReference type="ARBA" id="ARBA00004613"/>
    </source>
</evidence>
<protein>
    <submittedName>
        <fullName evidence="10">Uncharacterized protein</fullName>
    </submittedName>
</protein>
<dbReference type="InterPro" id="IPR035892">
    <property type="entry name" value="C2_domain_sf"/>
</dbReference>
<dbReference type="OrthoDB" id="1366754at2759"/>
<dbReference type="GO" id="GO:0022829">
    <property type="term" value="F:wide pore channel activity"/>
    <property type="evidence" value="ECO:0007669"/>
    <property type="project" value="TreeGrafter"/>
</dbReference>
<dbReference type="EMBL" id="JAFJMO010000012">
    <property type="protein sequence ID" value="KAJ8260471.1"/>
    <property type="molecule type" value="Genomic_DNA"/>
</dbReference>
<evidence type="ECO:0000256" key="5">
    <source>
        <dbReference type="ARBA" id="ARBA00022852"/>
    </source>
</evidence>
<organism evidence="10 11">
    <name type="scientific">Conger conger</name>
    <name type="common">Conger eel</name>
    <name type="synonym">Muraena conger</name>
    <dbReference type="NCBI Taxonomy" id="82655"/>
    <lineage>
        <taxon>Eukaryota</taxon>
        <taxon>Metazoa</taxon>
        <taxon>Chordata</taxon>
        <taxon>Craniata</taxon>
        <taxon>Vertebrata</taxon>
        <taxon>Euteleostomi</taxon>
        <taxon>Actinopterygii</taxon>
        <taxon>Neopterygii</taxon>
        <taxon>Teleostei</taxon>
        <taxon>Anguilliformes</taxon>
        <taxon>Congridae</taxon>
        <taxon>Conger</taxon>
    </lineage>
</organism>
<keyword evidence="11" id="KW-1185">Reference proteome</keyword>
<dbReference type="InterPro" id="IPR020864">
    <property type="entry name" value="MACPF"/>
</dbReference>
<dbReference type="GO" id="GO:0051607">
    <property type="term" value="P:defense response to virus"/>
    <property type="evidence" value="ECO:0007669"/>
    <property type="project" value="TreeGrafter"/>
</dbReference>
<evidence type="ECO:0000259" key="9">
    <source>
        <dbReference type="PROSITE" id="PS51412"/>
    </source>
</evidence>
<gene>
    <name evidence="10" type="ORF">COCON_G00161940</name>
</gene>
<dbReference type="InterPro" id="IPR020863">
    <property type="entry name" value="MACPF_CS"/>
</dbReference>
<keyword evidence="6" id="KW-0472">Membrane</keyword>
<keyword evidence="5" id="KW-0204">Cytolysis</keyword>
<evidence type="ECO:0000256" key="1">
    <source>
        <dbReference type="ARBA" id="ARBA00004370"/>
    </source>
</evidence>
<feature type="domain" description="MACPF" evidence="9">
    <location>
        <begin position="1"/>
        <end position="206"/>
    </location>
</feature>
<evidence type="ECO:0000256" key="6">
    <source>
        <dbReference type="ARBA" id="ARBA00023136"/>
    </source>
</evidence>
<dbReference type="SMART" id="SM00457">
    <property type="entry name" value="MACPF"/>
    <property type="match status" value="1"/>
</dbReference>
<dbReference type="Pfam" id="PF01823">
    <property type="entry name" value="MACPF"/>
    <property type="match status" value="1"/>
</dbReference>
<dbReference type="Gene3D" id="2.60.40.150">
    <property type="entry name" value="C2 domain"/>
    <property type="match status" value="1"/>
</dbReference>
<evidence type="ECO:0000256" key="3">
    <source>
        <dbReference type="ARBA" id="ARBA00009214"/>
    </source>
</evidence>
<comment type="caution">
    <text evidence="10">The sequence shown here is derived from an EMBL/GenBank/DDBJ whole genome shotgun (WGS) entry which is preliminary data.</text>
</comment>
<dbReference type="GO" id="GO:0005576">
    <property type="term" value="C:extracellular region"/>
    <property type="evidence" value="ECO:0007669"/>
    <property type="project" value="UniProtKB-SubCell"/>
</dbReference>
<comment type="similarity">
    <text evidence="3">Belongs to the complement C6/C7/C8/C9 family.</text>
</comment>
<evidence type="ECO:0000313" key="11">
    <source>
        <dbReference type="Proteomes" id="UP001152803"/>
    </source>
</evidence>
<dbReference type="SMART" id="SM00239">
    <property type="entry name" value="C2"/>
    <property type="match status" value="1"/>
</dbReference>
<dbReference type="Proteomes" id="UP001152803">
    <property type="component" value="Unassembled WGS sequence"/>
</dbReference>
<keyword evidence="7" id="KW-1015">Disulfide bond</keyword>
<sequence>MENVATSYRVSGNPPLSPEFQQQLRSLPQEYSPNTRHLYKRFIHTYGTHYIQQVRLGGRLRRLTSIRTCLATVNGYSATEVKDCLNTGLSVGLGYLEPSATTSQCRTLLENQDSQTGSQQSYLNHVTEVLGGNKWLGEVSLFKNEFFDFRKWQTSLKDLPDIVSYSLVPLHELIPNPVVRGNVNSAVNQYLKENAIPKDKSPKQCVWQPNLSADCCPQNSKRGRLQVTVIKAWGLRGDLVGKPEPDVKFWYGPHFRKTYWIDSENNPYWNRDYDLGHVEADHELKMEVWDKDVSYDDHLGTCSTQLQEGSHTLGCNLSKGRGFSYSYTLTCDPQLSGYQCGTYKPA</sequence>
<dbReference type="PANTHER" id="PTHR46096">
    <property type="entry name" value="PERFORIN-1"/>
    <property type="match status" value="1"/>
</dbReference>
<dbReference type="Pfam" id="PF00168">
    <property type="entry name" value="C2"/>
    <property type="match status" value="1"/>
</dbReference>
<evidence type="ECO:0000256" key="4">
    <source>
        <dbReference type="ARBA" id="ARBA00022525"/>
    </source>
</evidence>
<dbReference type="GO" id="GO:0016020">
    <property type="term" value="C:membrane"/>
    <property type="evidence" value="ECO:0007669"/>
    <property type="project" value="UniProtKB-SubCell"/>
</dbReference>
<reference evidence="10" key="1">
    <citation type="journal article" date="2023" name="Science">
        <title>Genome structures resolve the early diversification of teleost fishes.</title>
        <authorList>
            <person name="Parey E."/>
            <person name="Louis A."/>
            <person name="Montfort J."/>
            <person name="Bouchez O."/>
            <person name="Roques C."/>
            <person name="Iampietro C."/>
            <person name="Lluch J."/>
            <person name="Castinel A."/>
            <person name="Donnadieu C."/>
            <person name="Desvignes T."/>
            <person name="Floi Bucao C."/>
            <person name="Jouanno E."/>
            <person name="Wen M."/>
            <person name="Mejri S."/>
            <person name="Dirks R."/>
            <person name="Jansen H."/>
            <person name="Henkel C."/>
            <person name="Chen W.J."/>
            <person name="Zahm M."/>
            <person name="Cabau C."/>
            <person name="Klopp C."/>
            <person name="Thompson A.W."/>
            <person name="Robinson-Rechavi M."/>
            <person name="Braasch I."/>
            <person name="Lecointre G."/>
            <person name="Bobe J."/>
            <person name="Postlethwait J.H."/>
            <person name="Berthelot C."/>
            <person name="Roest Crollius H."/>
            <person name="Guiguen Y."/>
        </authorList>
    </citation>
    <scope>NUCLEOTIDE SEQUENCE</scope>
    <source>
        <strain evidence="10">Concon-B</strain>
    </source>
</reference>
<dbReference type="PROSITE" id="PS51412">
    <property type="entry name" value="MACPF_2"/>
    <property type="match status" value="1"/>
</dbReference>
<accession>A0A9Q1D674</accession>
<dbReference type="SUPFAM" id="SSF49562">
    <property type="entry name" value="C2 domain (Calcium/lipid-binding domain, CaLB)"/>
    <property type="match status" value="1"/>
</dbReference>
<keyword evidence="4" id="KW-0964">Secreted</keyword>
<feature type="domain" description="C2" evidence="8">
    <location>
        <begin position="205"/>
        <end position="319"/>
    </location>
</feature>
<dbReference type="PROSITE" id="PS00279">
    <property type="entry name" value="MACPF_1"/>
    <property type="match status" value="1"/>
</dbReference>
<proteinExistence type="inferred from homology"/>
<dbReference type="GO" id="GO:0001913">
    <property type="term" value="P:T cell mediated cytotoxicity"/>
    <property type="evidence" value="ECO:0007669"/>
    <property type="project" value="TreeGrafter"/>
</dbReference>
<dbReference type="GO" id="GO:0031640">
    <property type="term" value="P:killing of cells of another organism"/>
    <property type="evidence" value="ECO:0007669"/>
    <property type="project" value="UniProtKB-KW"/>
</dbReference>
<evidence type="ECO:0000256" key="7">
    <source>
        <dbReference type="ARBA" id="ARBA00023157"/>
    </source>
</evidence>
<dbReference type="InterPro" id="IPR052784">
    <property type="entry name" value="Perforin-1_pore-forming"/>
</dbReference>